<dbReference type="Pfam" id="PF19918">
    <property type="entry name" value="bpX2"/>
    <property type="match status" value="1"/>
</dbReference>
<feature type="domain" description="MoxR-vWA-beta-propeller ternary system" evidence="1">
    <location>
        <begin position="7"/>
        <end position="228"/>
    </location>
</feature>
<dbReference type="RefSeq" id="WP_105327979.1">
    <property type="nucleotide sequence ID" value="NZ_PUHY01000004.1"/>
</dbReference>
<evidence type="ECO:0000313" key="3">
    <source>
        <dbReference type="Proteomes" id="UP000238322"/>
    </source>
</evidence>
<evidence type="ECO:0000313" key="2">
    <source>
        <dbReference type="EMBL" id="PQO39542.1"/>
    </source>
</evidence>
<dbReference type="InterPro" id="IPR045552">
    <property type="entry name" value="bpX2"/>
</dbReference>
<dbReference type="Proteomes" id="UP000238322">
    <property type="component" value="Unassembled WGS sequence"/>
</dbReference>
<evidence type="ECO:0000259" key="1">
    <source>
        <dbReference type="Pfam" id="PF19918"/>
    </source>
</evidence>
<proteinExistence type="predicted"/>
<name>A0A2S8G511_9BACT</name>
<comment type="caution">
    <text evidence="2">The sequence shown here is derived from an EMBL/GenBank/DDBJ whole genome shotgun (WGS) entry which is preliminary data.</text>
</comment>
<sequence length="239" mass="26659">MTWHVWRLSRSNSARLALVRHLPGLEVCESDDAVWLRANEPSDAFRITLAAVPATQSIVQSDGQLIEVGKNVPRGHLPDSNWTSLKEWIDVVPPTAGFSGQAPEPITLQMKRGEREEQATLLLTTFHVWESYAKSAPQVRLDRLTFAVHDDQHAVIRGTPLPPIKGQLFVLRNQIAVEAGWTWEPEVSPEVLSAVLQLRQPELSLLASDGTWSHLCEDDFVRATRAAVHATAARLTHEH</sequence>
<organism evidence="2 3">
    <name type="scientific">Blastopirellula marina</name>
    <dbReference type="NCBI Taxonomy" id="124"/>
    <lineage>
        <taxon>Bacteria</taxon>
        <taxon>Pseudomonadati</taxon>
        <taxon>Planctomycetota</taxon>
        <taxon>Planctomycetia</taxon>
        <taxon>Pirellulales</taxon>
        <taxon>Pirellulaceae</taxon>
        <taxon>Blastopirellula</taxon>
    </lineage>
</organism>
<dbReference type="OrthoDB" id="290678at2"/>
<gene>
    <name evidence="2" type="ORF">C5Y83_02005</name>
</gene>
<accession>A0A2S8G511</accession>
<dbReference type="EMBL" id="PUHY01000004">
    <property type="protein sequence ID" value="PQO39542.1"/>
    <property type="molecule type" value="Genomic_DNA"/>
</dbReference>
<dbReference type="AlphaFoldDB" id="A0A2S8G511"/>
<protein>
    <recommendedName>
        <fullName evidence="1">MoxR-vWA-beta-propeller ternary system domain-containing protein</fullName>
    </recommendedName>
</protein>
<reference evidence="2 3" key="1">
    <citation type="submission" date="2018-02" db="EMBL/GenBank/DDBJ databases">
        <title>Comparative genomes isolates from brazilian mangrove.</title>
        <authorList>
            <person name="Araujo J.E."/>
            <person name="Taketani R.G."/>
            <person name="Silva M.C.P."/>
            <person name="Loureco M.V."/>
            <person name="Andreote F.D."/>
        </authorList>
    </citation>
    <scope>NUCLEOTIDE SEQUENCE [LARGE SCALE GENOMIC DNA]</scope>
    <source>
        <strain evidence="2 3">Hex-1 MGV</strain>
    </source>
</reference>